<dbReference type="Proteomes" id="UP001521150">
    <property type="component" value="Unassembled WGS sequence"/>
</dbReference>
<dbReference type="GO" id="GO:0008168">
    <property type="term" value="F:methyltransferase activity"/>
    <property type="evidence" value="ECO:0007669"/>
    <property type="project" value="UniProtKB-KW"/>
</dbReference>
<dbReference type="GO" id="GO:0032259">
    <property type="term" value="P:methylation"/>
    <property type="evidence" value="ECO:0007669"/>
    <property type="project" value="UniProtKB-KW"/>
</dbReference>
<evidence type="ECO:0000256" key="3">
    <source>
        <dbReference type="ARBA" id="ARBA00022691"/>
    </source>
</evidence>
<gene>
    <name evidence="5" type="ORF">LWC34_47515</name>
</gene>
<keyword evidence="1 5" id="KW-0489">Methyltransferase</keyword>
<proteinExistence type="predicted"/>
<protein>
    <submittedName>
        <fullName evidence="5">Class I SAM-dependent methyltransferase</fullName>
    </submittedName>
</protein>
<keyword evidence="3" id="KW-0949">S-adenosyl-L-methionine</keyword>
<dbReference type="PANTHER" id="PTHR43464:SF19">
    <property type="entry name" value="UBIQUINONE BIOSYNTHESIS O-METHYLTRANSFERASE, MITOCHONDRIAL"/>
    <property type="match status" value="1"/>
</dbReference>
<feature type="domain" description="Methyltransferase type 11" evidence="4">
    <location>
        <begin position="42"/>
        <end position="128"/>
    </location>
</feature>
<evidence type="ECO:0000259" key="4">
    <source>
        <dbReference type="Pfam" id="PF08241"/>
    </source>
</evidence>
<sequence>MTSNDAERIWAAGNLRALATHHTSAHERVVQSTGVKPGDRVLDVGAGTGTTTLLAARSGGAVTAIDLVADFLDTARERAAAEGFEIATVVADAQDLPFEDGEFDVVVSTFAVMFAADAKKAAAELRRVSSGRIGVTSWTADGFVGQCMATLARYQTGTIGTEPLRWGDEDFVRELFGNPRLTKYTSMTQHESADKGVAFLRHTLGPVKATFDALDADQQNTLTEELKEVMARFNTARDGSVATPAEYLEVIVD</sequence>
<accession>A0ABS8ZTU1</accession>
<keyword evidence="2" id="KW-0808">Transferase</keyword>
<dbReference type="Pfam" id="PF08241">
    <property type="entry name" value="Methyltransf_11"/>
    <property type="match status" value="1"/>
</dbReference>
<dbReference type="EMBL" id="JAJVCN010000004">
    <property type="protein sequence ID" value="MCE7010405.1"/>
    <property type="molecule type" value="Genomic_DNA"/>
</dbReference>
<comment type="caution">
    <text evidence="5">The sequence shown here is derived from an EMBL/GenBank/DDBJ whole genome shotgun (WGS) entry which is preliminary data.</text>
</comment>
<dbReference type="RefSeq" id="WP_233732136.1">
    <property type="nucleotide sequence ID" value="NZ_JAJVCN010000004.1"/>
</dbReference>
<organism evidence="5 6">
    <name type="scientific">Kibdelosporangium philippinense</name>
    <dbReference type="NCBI Taxonomy" id="211113"/>
    <lineage>
        <taxon>Bacteria</taxon>
        <taxon>Bacillati</taxon>
        <taxon>Actinomycetota</taxon>
        <taxon>Actinomycetes</taxon>
        <taxon>Pseudonocardiales</taxon>
        <taxon>Pseudonocardiaceae</taxon>
        <taxon>Kibdelosporangium</taxon>
    </lineage>
</organism>
<evidence type="ECO:0000313" key="6">
    <source>
        <dbReference type="Proteomes" id="UP001521150"/>
    </source>
</evidence>
<evidence type="ECO:0000256" key="1">
    <source>
        <dbReference type="ARBA" id="ARBA00022603"/>
    </source>
</evidence>
<dbReference type="SUPFAM" id="SSF53335">
    <property type="entry name" value="S-adenosyl-L-methionine-dependent methyltransferases"/>
    <property type="match status" value="1"/>
</dbReference>
<keyword evidence="6" id="KW-1185">Reference proteome</keyword>
<dbReference type="InterPro" id="IPR029063">
    <property type="entry name" value="SAM-dependent_MTases_sf"/>
</dbReference>
<dbReference type="Gene3D" id="3.40.50.150">
    <property type="entry name" value="Vaccinia Virus protein VP39"/>
    <property type="match status" value="1"/>
</dbReference>
<dbReference type="PANTHER" id="PTHR43464">
    <property type="entry name" value="METHYLTRANSFERASE"/>
    <property type="match status" value="1"/>
</dbReference>
<evidence type="ECO:0000256" key="2">
    <source>
        <dbReference type="ARBA" id="ARBA00022679"/>
    </source>
</evidence>
<evidence type="ECO:0000313" key="5">
    <source>
        <dbReference type="EMBL" id="MCE7010405.1"/>
    </source>
</evidence>
<dbReference type="InterPro" id="IPR013216">
    <property type="entry name" value="Methyltransf_11"/>
</dbReference>
<name>A0ABS8ZTU1_9PSEU</name>
<dbReference type="CDD" id="cd02440">
    <property type="entry name" value="AdoMet_MTases"/>
    <property type="match status" value="1"/>
</dbReference>
<reference evidence="5 6" key="1">
    <citation type="submission" date="2021-12" db="EMBL/GenBank/DDBJ databases">
        <title>Genome sequence of Kibdelosporangium philippinense ATCC 49844.</title>
        <authorList>
            <person name="Fedorov E.A."/>
            <person name="Omeragic M."/>
            <person name="Shalygina K.F."/>
            <person name="Maclea K.S."/>
        </authorList>
    </citation>
    <scope>NUCLEOTIDE SEQUENCE [LARGE SCALE GENOMIC DNA]</scope>
    <source>
        <strain evidence="5 6">ATCC 49844</strain>
    </source>
</reference>